<dbReference type="GO" id="GO:0008234">
    <property type="term" value="F:cysteine-type peptidase activity"/>
    <property type="evidence" value="ECO:0007669"/>
    <property type="project" value="InterPro"/>
</dbReference>
<protein>
    <submittedName>
        <fullName evidence="6">Cathepsin L1</fullName>
    </submittedName>
</protein>
<dbReference type="GeneID" id="94836832"/>
<reference evidence="6" key="1">
    <citation type="submission" date="2016-10" db="EMBL/GenBank/DDBJ databases">
        <authorList>
            <person name="Benchimol M."/>
            <person name="Almeida L.G."/>
            <person name="Vasconcelos A.T."/>
            <person name="Perreira-Neves A."/>
            <person name="Rosa I.A."/>
            <person name="Tasca T."/>
            <person name="Bogo M.R."/>
            <person name="de Souza W."/>
        </authorList>
    </citation>
    <scope>NUCLEOTIDE SEQUENCE [LARGE SCALE GENOMIC DNA]</scope>
    <source>
        <strain evidence="6">K</strain>
    </source>
</reference>
<evidence type="ECO:0000256" key="3">
    <source>
        <dbReference type="SAM" id="SignalP"/>
    </source>
</evidence>
<evidence type="ECO:0000259" key="5">
    <source>
        <dbReference type="SMART" id="SM00848"/>
    </source>
</evidence>
<dbReference type="AlphaFoldDB" id="A0A1J4KEE7"/>
<dbReference type="SMART" id="SM00848">
    <property type="entry name" value="Inhibitor_I29"/>
    <property type="match status" value="1"/>
</dbReference>
<evidence type="ECO:0000256" key="2">
    <source>
        <dbReference type="ARBA" id="ARBA00023157"/>
    </source>
</evidence>
<feature type="chain" id="PRO_5018743232" evidence="3">
    <location>
        <begin position="21"/>
        <end position="324"/>
    </location>
</feature>
<name>A0A1J4KEE7_9EUKA</name>
<dbReference type="EMBL" id="MLAK01000640">
    <property type="protein sequence ID" value="OHT09378.1"/>
    <property type="molecule type" value="Genomic_DNA"/>
</dbReference>
<dbReference type="Proteomes" id="UP000179807">
    <property type="component" value="Unassembled WGS sequence"/>
</dbReference>
<dbReference type="InterPro" id="IPR039417">
    <property type="entry name" value="Peptidase_C1A_papain-like"/>
</dbReference>
<dbReference type="PANTHER" id="PTHR12411">
    <property type="entry name" value="CYSTEINE PROTEASE FAMILY C1-RELATED"/>
    <property type="match status" value="1"/>
</dbReference>
<dbReference type="SUPFAM" id="SSF54001">
    <property type="entry name" value="Cysteine proteinases"/>
    <property type="match status" value="1"/>
</dbReference>
<sequence length="324" mass="36402">MILSFLFSLTFSSLQDSKIADDEKSFVNWMRNTQQIFTGDSYLFRMNNFVHNVNLMNQHNAKSPYKVGPNKYSHFSPAEIQALFSFKDYQPHPRTQSTFSDFQPPEELDWRENNTVTGIKNQGSCGSCWAFTSVAVIESLLARTTGKLVDLSPQSLVDCCTVCNGCLGCDPCNSLSWTISQHNGSIPLEQDYPYTGVQGSCQAEKFDKSYGNIKSWGFVDFCNETDLMVKCAEYGPVLVAMKANLWSFLYYDGGIFYEEGCSQFDYDHAMAVVGYGSENEKLFWIAKNSMGPQWGEAGYIRIARNSGNMCGIASRALYVSDEET</sequence>
<dbReference type="FunFam" id="3.90.70.10:FF:000332">
    <property type="entry name" value="Cathepsin L1"/>
    <property type="match status" value="1"/>
</dbReference>
<organism evidence="6 7">
    <name type="scientific">Tritrichomonas foetus</name>
    <dbReference type="NCBI Taxonomy" id="1144522"/>
    <lineage>
        <taxon>Eukaryota</taxon>
        <taxon>Metamonada</taxon>
        <taxon>Parabasalia</taxon>
        <taxon>Tritrichomonadida</taxon>
        <taxon>Tritrichomonadidae</taxon>
        <taxon>Tritrichomonas</taxon>
    </lineage>
</organism>
<dbReference type="PRINTS" id="PR00705">
    <property type="entry name" value="PAPAIN"/>
</dbReference>
<dbReference type="GO" id="GO:0006508">
    <property type="term" value="P:proteolysis"/>
    <property type="evidence" value="ECO:0007669"/>
    <property type="project" value="InterPro"/>
</dbReference>
<dbReference type="Gene3D" id="3.90.70.10">
    <property type="entry name" value="Cysteine proteinases"/>
    <property type="match status" value="1"/>
</dbReference>
<dbReference type="InterPro" id="IPR038765">
    <property type="entry name" value="Papain-like_cys_pep_sf"/>
</dbReference>
<gene>
    <name evidence="6" type="primary">CTSL1</name>
    <name evidence="6" type="ORF">TRFO_21687</name>
</gene>
<dbReference type="PROSITE" id="PS00139">
    <property type="entry name" value="THIOL_PROTEASE_CYS"/>
    <property type="match status" value="1"/>
</dbReference>
<keyword evidence="2" id="KW-1015">Disulfide bond</keyword>
<dbReference type="InterPro" id="IPR013128">
    <property type="entry name" value="Peptidase_C1A"/>
</dbReference>
<feature type="domain" description="Peptidase C1A papain C-terminal" evidence="4">
    <location>
        <begin position="104"/>
        <end position="320"/>
    </location>
</feature>
<keyword evidence="3" id="KW-0732">Signal</keyword>
<evidence type="ECO:0000259" key="4">
    <source>
        <dbReference type="SMART" id="SM00645"/>
    </source>
</evidence>
<dbReference type="CDD" id="cd02248">
    <property type="entry name" value="Peptidase_C1A"/>
    <property type="match status" value="1"/>
</dbReference>
<dbReference type="Pfam" id="PF08246">
    <property type="entry name" value="Inhibitor_I29"/>
    <property type="match status" value="1"/>
</dbReference>
<dbReference type="RefSeq" id="XP_068362514.1">
    <property type="nucleotide sequence ID" value="XM_068502128.1"/>
</dbReference>
<comment type="similarity">
    <text evidence="1">Belongs to the peptidase C1 family.</text>
</comment>
<feature type="signal peptide" evidence="3">
    <location>
        <begin position="1"/>
        <end position="20"/>
    </location>
</feature>
<dbReference type="Pfam" id="PF00112">
    <property type="entry name" value="Peptidase_C1"/>
    <property type="match status" value="1"/>
</dbReference>
<keyword evidence="7" id="KW-1185">Reference proteome</keyword>
<evidence type="ECO:0000313" key="6">
    <source>
        <dbReference type="EMBL" id="OHT09378.1"/>
    </source>
</evidence>
<dbReference type="OrthoDB" id="65740at2759"/>
<proteinExistence type="inferred from homology"/>
<dbReference type="InterPro" id="IPR013201">
    <property type="entry name" value="Prot_inhib_I29"/>
</dbReference>
<comment type="caution">
    <text evidence="6">The sequence shown here is derived from an EMBL/GenBank/DDBJ whole genome shotgun (WGS) entry which is preliminary data.</text>
</comment>
<evidence type="ECO:0000313" key="7">
    <source>
        <dbReference type="Proteomes" id="UP000179807"/>
    </source>
</evidence>
<dbReference type="VEuPathDB" id="TrichDB:TRFO_21687"/>
<feature type="domain" description="Cathepsin propeptide inhibitor" evidence="5">
    <location>
        <begin position="26"/>
        <end position="80"/>
    </location>
</feature>
<accession>A0A1J4KEE7</accession>
<evidence type="ECO:0000256" key="1">
    <source>
        <dbReference type="ARBA" id="ARBA00008455"/>
    </source>
</evidence>
<dbReference type="SMART" id="SM00645">
    <property type="entry name" value="Pept_C1"/>
    <property type="match status" value="1"/>
</dbReference>
<dbReference type="InterPro" id="IPR000169">
    <property type="entry name" value="Pept_cys_AS"/>
</dbReference>
<dbReference type="InterPro" id="IPR000668">
    <property type="entry name" value="Peptidase_C1A_C"/>
</dbReference>